<dbReference type="GO" id="GO:0005524">
    <property type="term" value="F:ATP binding"/>
    <property type="evidence" value="ECO:0007669"/>
    <property type="project" value="UniProtKB-KW"/>
</dbReference>
<evidence type="ECO:0000256" key="9">
    <source>
        <dbReference type="ARBA" id="ARBA00022989"/>
    </source>
</evidence>
<keyword evidence="4 12" id="KW-0812">Transmembrane</keyword>
<evidence type="ECO:0000256" key="6">
    <source>
        <dbReference type="ARBA" id="ARBA00022741"/>
    </source>
</evidence>
<dbReference type="PANTHER" id="PTHR46008:SF25">
    <property type="entry name" value="PROTEIN KINASE DOMAIN-CONTAINING PROTEIN"/>
    <property type="match status" value="1"/>
</dbReference>
<evidence type="ECO:0000256" key="3">
    <source>
        <dbReference type="ARBA" id="ARBA00022679"/>
    </source>
</evidence>
<evidence type="ECO:0000259" key="14">
    <source>
        <dbReference type="PROSITE" id="PS50011"/>
    </source>
</evidence>
<evidence type="ECO:0000256" key="4">
    <source>
        <dbReference type="ARBA" id="ARBA00022692"/>
    </source>
</evidence>
<dbReference type="InterPro" id="IPR000719">
    <property type="entry name" value="Prot_kinase_dom"/>
</dbReference>
<evidence type="ECO:0000256" key="1">
    <source>
        <dbReference type="ARBA" id="ARBA00004167"/>
    </source>
</evidence>
<keyword evidence="16" id="KW-1185">Reference proteome</keyword>
<dbReference type="GO" id="GO:0005886">
    <property type="term" value="C:plasma membrane"/>
    <property type="evidence" value="ECO:0000318"/>
    <property type="project" value="GO_Central"/>
</dbReference>
<keyword evidence="3" id="KW-0808">Transferase</keyword>
<evidence type="ECO:0000256" key="13">
    <source>
        <dbReference type="SAM" id="SignalP"/>
    </source>
</evidence>
<protein>
    <recommendedName>
        <fullName evidence="14">Protein kinase domain-containing protein</fullName>
    </recommendedName>
</protein>
<evidence type="ECO:0000313" key="15">
    <source>
        <dbReference type="EMBL" id="OAY41364.1"/>
    </source>
</evidence>
<keyword evidence="9 12" id="KW-1133">Transmembrane helix</keyword>
<evidence type="ECO:0000256" key="2">
    <source>
        <dbReference type="ARBA" id="ARBA00022527"/>
    </source>
</evidence>
<dbReference type="CDD" id="cd14066">
    <property type="entry name" value="STKc_IRAK"/>
    <property type="match status" value="1"/>
</dbReference>
<evidence type="ECO:0000256" key="8">
    <source>
        <dbReference type="ARBA" id="ARBA00022840"/>
    </source>
</evidence>
<evidence type="ECO:0000256" key="11">
    <source>
        <dbReference type="ARBA" id="ARBA00023180"/>
    </source>
</evidence>
<dbReference type="Proteomes" id="UP000091857">
    <property type="component" value="Chromosome 9"/>
</dbReference>
<keyword evidence="11" id="KW-0325">Glycoprotein</keyword>
<proteinExistence type="predicted"/>
<dbReference type="SMART" id="SM00220">
    <property type="entry name" value="S_TKc"/>
    <property type="match status" value="1"/>
</dbReference>
<keyword evidence="10 12" id="KW-0472">Membrane</keyword>
<keyword evidence="5 13" id="KW-0732">Signal</keyword>
<dbReference type="EMBL" id="CM004395">
    <property type="protein sequence ID" value="OAY41364.1"/>
    <property type="molecule type" value="Genomic_DNA"/>
</dbReference>
<gene>
    <name evidence="15" type="ORF">MANES_09G095900v8</name>
</gene>
<dbReference type="SUPFAM" id="SSF56112">
    <property type="entry name" value="Protein kinase-like (PK-like)"/>
    <property type="match status" value="1"/>
</dbReference>
<comment type="caution">
    <text evidence="15">The sequence shown here is derived from an EMBL/GenBank/DDBJ whole genome shotgun (WGS) entry which is preliminary data.</text>
</comment>
<dbReference type="Gramene" id="Manes.09G095900.1.v8.1">
    <property type="protein sequence ID" value="Manes.09G095900.1.v8.1.CDS"/>
    <property type="gene ID" value="Manes.09G095900.v8.1"/>
</dbReference>
<dbReference type="FunFam" id="3.30.200.20:FF:000446">
    <property type="entry name" value="Wall-associated receptor kinase-like 20"/>
    <property type="match status" value="1"/>
</dbReference>
<feature type="transmembrane region" description="Helical" evidence="12">
    <location>
        <begin position="278"/>
        <end position="301"/>
    </location>
</feature>
<dbReference type="InterPro" id="IPR008271">
    <property type="entry name" value="Ser/Thr_kinase_AS"/>
</dbReference>
<dbReference type="AlphaFoldDB" id="A0A2C9VAS3"/>
<evidence type="ECO:0000256" key="12">
    <source>
        <dbReference type="SAM" id="Phobius"/>
    </source>
</evidence>
<sequence>MDKIVLLILIPMVGLLSCSRHTIAVQRCGVCGRTIVPYPLSTALDCGDQRYKIRCTAGTLWFDSLNGSSYMITSINPLSRRMIIRPANLDAKTCISSDFRSQGIQLSDNLPFNITSSNTILLLNCTDAVLHSQPPADCSAASICHGYIKDSAPTCMSAPLCCTFRTGGFQSTREIKVHGGGCGAYQSFVNLDVKNLARKKWPEPGVEIEWALPQEPVCRIPLDCRDLLYSKCLPDPMSLGQKRCFCDAGFKWDPINGLCQNLKCRPGKPCKKRKKKTALFAGVALAGGVIILAFVIGILFYKQHHNSRRAQKNLIKERKEMLNAKYSGKSARIFTGKEITKATNNFSKDNLIGSGGFGEVFKGILDDGTTIATKRAKLGNTKGTDQVLNEVRILCQVNHRSLVRLLGCCVELEQPIMIYEYIPNGTLFEHLHCHHSSKWTPLSWQRRLRIAHQTAEGLAYLHSAALPPIYHRDIKSSNILLDEKLNAKVSDFGLSRLVETSENNDSHIFTGAQGTLGYLDPEYYRNFQLTDKSDVYSFGVVLLEMLTSKKAIDFNREDEDVNLVVYMKKIMEDDRLIDVIDPVIKDSGSKLELEMMKALGSLAAACLNDKRQNRPSMKEVADEIEYIISITAEKGSKS</sequence>
<dbReference type="PANTHER" id="PTHR46008">
    <property type="entry name" value="LEAF RUST 10 DISEASE-RESISTANCE LOCUS RECEPTOR-LIKE PROTEIN KINASE-LIKE 1.4"/>
    <property type="match status" value="1"/>
</dbReference>
<dbReference type="PROSITE" id="PS51257">
    <property type="entry name" value="PROKAR_LIPOPROTEIN"/>
    <property type="match status" value="1"/>
</dbReference>
<feature type="signal peptide" evidence="13">
    <location>
        <begin position="1"/>
        <end position="24"/>
    </location>
</feature>
<dbReference type="Pfam" id="PF00069">
    <property type="entry name" value="Pkinase"/>
    <property type="match status" value="1"/>
</dbReference>
<keyword evidence="6" id="KW-0547">Nucleotide-binding</keyword>
<dbReference type="InterPro" id="IPR011009">
    <property type="entry name" value="Kinase-like_dom_sf"/>
</dbReference>
<dbReference type="FunFam" id="1.10.510.10:FF:000161">
    <property type="entry name" value="Wall-associated receptor kinase-like 20"/>
    <property type="match status" value="1"/>
</dbReference>
<keyword evidence="2" id="KW-0723">Serine/threonine-protein kinase</keyword>
<dbReference type="GO" id="GO:0007166">
    <property type="term" value="P:cell surface receptor signaling pathway"/>
    <property type="evidence" value="ECO:0000318"/>
    <property type="project" value="GO_Central"/>
</dbReference>
<accession>A0A2C9VAS3</accession>
<name>A0A2C9VAS3_MANES</name>
<evidence type="ECO:0000256" key="5">
    <source>
        <dbReference type="ARBA" id="ARBA00022729"/>
    </source>
</evidence>
<organism evidence="15 16">
    <name type="scientific">Manihot esculenta</name>
    <name type="common">Cassava</name>
    <name type="synonym">Jatropha manihot</name>
    <dbReference type="NCBI Taxonomy" id="3983"/>
    <lineage>
        <taxon>Eukaryota</taxon>
        <taxon>Viridiplantae</taxon>
        <taxon>Streptophyta</taxon>
        <taxon>Embryophyta</taxon>
        <taxon>Tracheophyta</taxon>
        <taxon>Spermatophyta</taxon>
        <taxon>Magnoliopsida</taxon>
        <taxon>eudicotyledons</taxon>
        <taxon>Gunneridae</taxon>
        <taxon>Pentapetalae</taxon>
        <taxon>rosids</taxon>
        <taxon>fabids</taxon>
        <taxon>Malpighiales</taxon>
        <taxon>Euphorbiaceae</taxon>
        <taxon>Crotonoideae</taxon>
        <taxon>Manihoteae</taxon>
        <taxon>Manihot</taxon>
    </lineage>
</organism>
<feature type="chain" id="PRO_5013016781" description="Protein kinase domain-containing protein" evidence="13">
    <location>
        <begin position="25"/>
        <end position="638"/>
    </location>
</feature>
<feature type="domain" description="Protein kinase" evidence="14">
    <location>
        <begin position="346"/>
        <end position="627"/>
    </location>
</feature>
<comment type="subcellular location">
    <subcellularLocation>
        <location evidence="1">Membrane</location>
        <topology evidence="1">Single-pass membrane protein</topology>
    </subcellularLocation>
</comment>
<keyword evidence="7" id="KW-0418">Kinase</keyword>
<dbReference type="Gene3D" id="3.30.200.20">
    <property type="entry name" value="Phosphorylase Kinase, domain 1"/>
    <property type="match status" value="1"/>
</dbReference>
<evidence type="ECO:0000313" key="16">
    <source>
        <dbReference type="Proteomes" id="UP000091857"/>
    </source>
</evidence>
<keyword evidence="8" id="KW-0067">ATP-binding</keyword>
<dbReference type="GO" id="GO:0004674">
    <property type="term" value="F:protein serine/threonine kinase activity"/>
    <property type="evidence" value="ECO:0007669"/>
    <property type="project" value="UniProtKB-KW"/>
</dbReference>
<evidence type="ECO:0000256" key="10">
    <source>
        <dbReference type="ARBA" id="ARBA00023136"/>
    </source>
</evidence>
<dbReference type="Gene3D" id="1.10.510.10">
    <property type="entry name" value="Transferase(Phosphotransferase) domain 1"/>
    <property type="match status" value="1"/>
</dbReference>
<dbReference type="PROSITE" id="PS50011">
    <property type="entry name" value="PROTEIN_KINASE_DOM"/>
    <property type="match status" value="1"/>
</dbReference>
<evidence type="ECO:0000256" key="7">
    <source>
        <dbReference type="ARBA" id="ARBA00022777"/>
    </source>
</evidence>
<dbReference type="PROSITE" id="PS00108">
    <property type="entry name" value="PROTEIN_KINASE_ST"/>
    <property type="match status" value="1"/>
</dbReference>
<reference evidence="16" key="1">
    <citation type="journal article" date="2016" name="Nat. Biotechnol.">
        <title>Sequencing wild and cultivated cassava and related species reveals extensive interspecific hybridization and genetic diversity.</title>
        <authorList>
            <person name="Bredeson J.V."/>
            <person name="Lyons J.B."/>
            <person name="Prochnik S.E."/>
            <person name="Wu G.A."/>
            <person name="Ha C.M."/>
            <person name="Edsinger-Gonzales E."/>
            <person name="Grimwood J."/>
            <person name="Schmutz J."/>
            <person name="Rabbi I.Y."/>
            <person name="Egesi C."/>
            <person name="Nauluvula P."/>
            <person name="Lebot V."/>
            <person name="Ndunguru J."/>
            <person name="Mkamilo G."/>
            <person name="Bart R.S."/>
            <person name="Setter T.L."/>
            <person name="Gleadow R.M."/>
            <person name="Kulakow P."/>
            <person name="Ferguson M.E."/>
            <person name="Rounsley S."/>
            <person name="Rokhsar D.S."/>
        </authorList>
    </citation>
    <scope>NUCLEOTIDE SEQUENCE [LARGE SCALE GENOMIC DNA]</scope>
    <source>
        <strain evidence="16">cv. AM560-2</strain>
    </source>
</reference>
<dbReference type="OrthoDB" id="1918322at2759"/>